<proteinExistence type="predicted"/>
<dbReference type="EMBL" id="KZ821227">
    <property type="protein sequence ID" value="PYH46536.1"/>
    <property type="molecule type" value="Genomic_DNA"/>
</dbReference>
<protein>
    <submittedName>
        <fullName evidence="1">Uncharacterized protein</fullName>
    </submittedName>
</protein>
<organism evidence="1 2">
    <name type="scientific">Aspergillus saccharolyticus JOP 1030-1</name>
    <dbReference type="NCBI Taxonomy" id="1450539"/>
    <lineage>
        <taxon>Eukaryota</taxon>
        <taxon>Fungi</taxon>
        <taxon>Dikarya</taxon>
        <taxon>Ascomycota</taxon>
        <taxon>Pezizomycotina</taxon>
        <taxon>Eurotiomycetes</taxon>
        <taxon>Eurotiomycetidae</taxon>
        <taxon>Eurotiales</taxon>
        <taxon>Aspergillaceae</taxon>
        <taxon>Aspergillus</taxon>
        <taxon>Aspergillus subgen. Circumdati</taxon>
    </lineage>
</organism>
<dbReference type="Proteomes" id="UP000248349">
    <property type="component" value="Unassembled WGS sequence"/>
</dbReference>
<dbReference type="GeneID" id="37071989"/>
<evidence type="ECO:0000313" key="2">
    <source>
        <dbReference type="Proteomes" id="UP000248349"/>
    </source>
</evidence>
<evidence type="ECO:0000313" key="1">
    <source>
        <dbReference type="EMBL" id="PYH46536.1"/>
    </source>
</evidence>
<keyword evidence="2" id="KW-1185">Reference proteome</keyword>
<accession>A0A318ZG52</accession>
<name>A0A318ZG52_9EURO</name>
<reference evidence="1 2" key="1">
    <citation type="submission" date="2016-12" db="EMBL/GenBank/DDBJ databases">
        <title>The genomes of Aspergillus section Nigri reveals drivers in fungal speciation.</title>
        <authorList>
            <consortium name="DOE Joint Genome Institute"/>
            <person name="Vesth T.C."/>
            <person name="Nybo J."/>
            <person name="Theobald S."/>
            <person name="Brandl J."/>
            <person name="Frisvad J.C."/>
            <person name="Nielsen K.F."/>
            <person name="Lyhne E.K."/>
            <person name="Kogle M.E."/>
            <person name="Kuo A."/>
            <person name="Riley R."/>
            <person name="Clum A."/>
            <person name="Nolan M."/>
            <person name="Lipzen A."/>
            <person name="Salamov A."/>
            <person name="Henrissat B."/>
            <person name="Wiebenga A."/>
            <person name="De Vries R.P."/>
            <person name="Grigoriev I.V."/>
            <person name="Mortensen U.H."/>
            <person name="Andersen M.R."/>
            <person name="Baker S.E."/>
        </authorList>
    </citation>
    <scope>NUCLEOTIDE SEQUENCE [LARGE SCALE GENOMIC DNA]</scope>
    <source>
        <strain evidence="1 2">JOP 1030-1</strain>
    </source>
</reference>
<dbReference type="RefSeq" id="XP_025432518.1">
    <property type="nucleotide sequence ID" value="XM_025570761.1"/>
</dbReference>
<dbReference type="PROSITE" id="PS51257">
    <property type="entry name" value="PROKAR_LIPOPROTEIN"/>
    <property type="match status" value="1"/>
</dbReference>
<gene>
    <name evidence="1" type="ORF">BP01DRAFT_16937</name>
</gene>
<dbReference type="AlphaFoldDB" id="A0A318ZG52"/>
<sequence>MSFTTGKPGMVVVLQMLPTPCCFVFGCLHWIQASLSRCLRNCHLSVLGLASPVPERPASRLSVLLTRTPYLPLNHLIHYLSRRYRHKPRLEIEFTLSMDMAKVEGRCIIYNYLQLILQCHRPLRF</sequence>